<dbReference type="SUPFAM" id="SSF54427">
    <property type="entry name" value="NTF2-like"/>
    <property type="match status" value="1"/>
</dbReference>
<gene>
    <name evidence="2" type="ORF">QQ008_29270</name>
</gene>
<organism evidence="2 3">
    <name type="scientific">Splendidivirga corallicola</name>
    <dbReference type="NCBI Taxonomy" id="3051826"/>
    <lineage>
        <taxon>Bacteria</taxon>
        <taxon>Pseudomonadati</taxon>
        <taxon>Bacteroidota</taxon>
        <taxon>Cytophagia</taxon>
        <taxon>Cytophagales</taxon>
        <taxon>Splendidivirgaceae</taxon>
        <taxon>Splendidivirga</taxon>
    </lineage>
</organism>
<proteinExistence type="predicted"/>
<reference evidence="2" key="1">
    <citation type="submission" date="2023-06" db="EMBL/GenBank/DDBJ databases">
        <title>Genomic of Parafulvivirga corallium.</title>
        <authorList>
            <person name="Wang G."/>
        </authorList>
    </citation>
    <scope>NUCLEOTIDE SEQUENCE</scope>
    <source>
        <strain evidence="2">BMA10</strain>
    </source>
</reference>
<dbReference type="Proteomes" id="UP001172082">
    <property type="component" value="Unassembled WGS sequence"/>
</dbReference>
<dbReference type="Pfam" id="PF12680">
    <property type="entry name" value="SnoaL_2"/>
    <property type="match status" value="1"/>
</dbReference>
<dbReference type="InterPro" id="IPR032710">
    <property type="entry name" value="NTF2-like_dom_sf"/>
</dbReference>
<comment type="caution">
    <text evidence="2">The sequence shown here is derived from an EMBL/GenBank/DDBJ whole genome shotgun (WGS) entry which is preliminary data.</text>
</comment>
<dbReference type="RefSeq" id="WP_346755532.1">
    <property type="nucleotide sequence ID" value="NZ_JAUJEA010000019.1"/>
</dbReference>
<protein>
    <submittedName>
        <fullName evidence="2">Nuclear transport factor 2 family protein</fullName>
    </submittedName>
</protein>
<evidence type="ECO:0000313" key="3">
    <source>
        <dbReference type="Proteomes" id="UP001172082"/>
    </source>
</evidence>
<evidence type="ECO:0000313" key="2">
    <source>
        <dbReference type="EMBL" id="MDN5205510.1"/>
    </source>
</evidence>
<feature type="domain" description="SnoaL-like" evidence="1">
    <location>
        <begin position="8"/>
        <end position="100"/>
    </location>
</feature>
<accession>A0ABT8KXK0</accession>
<keyword evidence="3" id="KW-1185">Reference proteome</keyword>
<evidence type="ECO:0000259" key="1">
    <source>
        <dbReference type="Pfam" id="PF12680"/>
    </source>
</evidence>
<dbReference type="EMBL" id="JAUJEA010000019">
    <property type="protein sequence ID" value="MDN5205510.1"/>
    <property type="molecule type" value="Genomic_DNA"/>
</dbReference>
<dbReference type="Gene3D" id="3.10.450.50">
    <property type="match status" value="1"/>
</dbReference>
<name>A0ABT8KXK0_9BACT</name>
<sequence length="125" mass="14692">MKSTQELVNEWFDIWNKGNFQELPLAEDFKHISPYGTIEGKSNYMELIESNRDKFLGNRIEMHDEIYEGNRGCVRYNVSKGDFSMNVSEWLYIENDKIKEISAYYNIKGEISEDRKLSPGSYEDA</sequence>
<dbReference type="InterPro" id="IPR037401">
    <property type="entry name" value="SnoaL-like"/>
</dbReference>